<feature type="transmembrane region" description="Helical" evidence="18">
    <location>
        <begin position="26"/>
        <end position="48"/>
    </location>
</feature>
<dbReference type="Proteomes" id="UP000266744">
    <property type="component" value="Chromosome"/>
</dbReference>
<dbReference type="SUPFAM" id="SSF55874">
    <property type="entry name" value="ATPase domain of HSP90 chaperone/DNA topoisomerase II/histidine kinase"/>
    <property type="match status" value="1"/>
</dbReference>
<feature type="modified residue" description="4-aspartylphosphate" evidence="17">
    <location>
        <position position="1224"/>
    </location>
</feature>
<gene>
    <name evidence="25" type="primary">yen1</name>
    <name evidence="26" type="ORF">PL78_03690</name>
</gene>
<evidence type="ECO:0000259" key="23">
    <source>
        <dbReference type="PROSITE" id="PS50839"/>
    </source>
</evidence>
<evidence type="ECO:0000259" key="20">
    <source>
        <dbReference type="PROSITE" id="PS50110"/>
    </source>
</evidence>
<feature type="modified residue" description="Phosphohistidine" evidence="16">
    <location>
        <position position="1372"/>
    </location>
</feature>
<dbReference type="PATRIC" id="fig|935293.3.peg.794"/>
<dbReference type="SUPFAM" id="SSF52172">
    <property type="entry name" value="CheY-like"/>
    <property type="match status" value="2"/>
</dbReference>
<dbReference type="KEGG" id="yeg:PL78_03690"/>
<feature type="domain" description="PAC" evidence="22">
    <location>
        <begin position="576"/>
        <end position="630"/>
    </location>
</feature>
<evidence type="ECO:0000259" key="24">
    <source>
        <dbReference type="PROSITE" id="PS50894"/>
    </source>
</evidence>
<keyword evidence="7 18" id="KW-0812">Transmembrane</keyword>
<evidence type="ECO:0000256" key="7">
    <source>
        <dbReference type="ARBA" id="ARBA00022692"/>
    </source>
</evidence>
<feature type="domain" description="PAS" evidence="21">
    <location>
        <begin position="376"/>
        <end position="422"/>
    </location>
</feature>
<dbReference type="InterPro" id="IPR008207">
    <property type="entry name" value="Sig_transdc_His_kin_Hpt_dom"/>
</dbReference>
<organism evidence="25">
    <name type="scientific">Yersinia entomophaga</name>
    <dbReference type="NCBI Taxonomy" id="935293"/>
    <lineage>
        <taxon>Bacteria</taxon>
        <taxon>Pseudomonadati</taxon>
        <taxon>Pseudomonadota</taxon>
        <taxon>Gammaproteobacteria</taxon>
        <taxon>Enterobacterales</taxon>
        <taxon>Yersiniaceae</taxon>
        <taxon>Yersinia</taxon>
    </lineage>
</organism>
<feature type="domain" description="PAC" evidence="22">
    <location>
        <begin position="705"/>
        <end position="759"/>
    </location>
</feature>
<dbReference type="InterPro" id="IPR001789">
    <property type="entry name" value="Sig_transdc_resp-reg_receiver"/>
</dbReference>
<keyword evidence="9 26" id="KW-0418">Kinase</keyword>
<dbReference type="SUPFAM" id="SSF47384">
    <property type="entry name" value="Homodimeric domain of signal transducing histidine kinase"/>
    <property type="match status" value="1"/>
</dbReference>
<dbReference type="CDD" id="cd00130">
    <property type="entry name" value="PAS"/>
    <property type="match status" value="2"/>
</dbReference>
<evidence type="ECO:0000256" key="15">
    <source>
        <dbReference type="ARBA" id="ARBA00068150"/>
    </source>
</evidence>
<dbReference type="EMBL" id="DQ400808">
    <property type="protein sequence ID" value="ABG33876.1"/>
    <property type="molecule type" value="Genomic_DNA"/>
</dbReference>
<dbReference type="PROSITE" id="PS50839">
    <property type="entry name" value="CHASE"/>
    <property type="match status" value="1"/>
</dbReference>
<dbReference type="RefSeq" id="WP_064513210.1">
    <property type="nucleotide sequence ID" value="NZ_CBCSBH010000061.1"/>
</dbReference>
<dbReference type="CDD" id="cd17546">
    <property type="entry name" value="REC_hyHK_CKI1_RcsC-like"/>
    <property type="match status" value="2"/>
</dbReference>
<dbReference type="InterPro" id="IPR004358">
    <property type="entry name" value="Sig_transdc_His_kin-like_C"/>
</dbReference>
<dbReference type="PRINTS" id="PR00344">
    <property type="entry name" value="BCTRLSENSOR"/>
</dbReference>
<evidence type="ECO:0000256" key="14">
    <source>
        <dbReference type="ARBA" id="ARBA00064003"/>
    </source>
</evidence>
<dbReference type="PROSITE" id="PS50894">
    <property type="entry name" value="HPT"/>
    <property type="match status" value="1"/>
</dbReference>
<keyword evidence="10" id="KW-0067">ATP-binding</keyword>
<dbReference type="InterPro" id="IPR000700">
    <property type="entry name" value="PAS-assoc_C"/>
</dbReference>
<reference evidence="27" key="2">
    <citation type="journal article" date="2016" name="Toxins">
        <title>The Draft Genome Sequence of the Yersinia entomophaga Entomopathogenic Type Strain MH96T.</title>
        <authorList>
            <person name="Hurst M.R."/>
            <person name="Beattie A."/>
            <person name="Altermann E."/>
            <person name="Moraga R.M."/>
            <person name="Harper L.A."/>
            <person name="Calder J."/>
            <person name="Laugraud A."/>
        </authorList>
    </citation>
    <scope>NUCLEOTIDE SEQUENCE [LARGE SCALE GENOMIC DNA]</scope>
    <source>
        <strain evidence="27">MH96</strain>
    </source>
</reference>
<dbReference type="Gene3D" id="3.30.565.10">
    <property type="entry name" value="Histidine kinase-like ATPase, C-terminal domain"/>
    <property type="match status" value="1"/>
</dbReference>
<keyword evidence="8" id="KW-0547">Nucleotide-binding</keyword>
<evidence type="ECO:0000256" key="10">
    <source>
        <dbReference type="ARBA" id="ARBA00022840"/>
    </source>
</evidence>
<comment type="subunit">
    <text evidence="14">At low DSF concentrations, interacts with RpfF.</text>
</comment>
<evidence type="ECO:0000256" key="8">
    <source>
        <dbReference type="ARBA" id="ARBA00022741"/>
    </source>
</evidence>
<dbReference type="InterPro" id="IPR036890">
    <property type="entry name" value="HATPase_C_sf"/>
</dbReference>
<evidence type="ECO:0000256" key="18">
    <source>
        <dbReference type="SAM" id="Phobius"/>
    </source>
</evidence>
<keyword evidence="12" id="KW-0902">Two-component regulatory system</keyword>
<dbReference type="InterPro" id="IPR000014">
    <property type="entry name" value="PAS"/>
</dbReference>
<dbReference type="EMBL" id="CP010029">
    <property type="protein sequence ID" value="ANI28943.1"/>
    <property type="molecule type" value="Genomic_DNA"/>
</dbReference>
<evidence type="ECO:0000256" key="6">
    <source>
        <dbReference type="ARBA" id="ARBA00022679"/>
    </source>
</evidence>
<dbReference type="GO" id="GO:0000155">
    <property type="term" value="F:phosphorelay sensor kinase activity"/>
    <property type="evidence" value="ECO:0007669"/>
    <property type="project" value="InterPro"/>
</dbReference>
<accession>B6A870</accession>
<dbReference type="CDD" id="cd16922">
    <property type="entry name" value="HATPase_EvgS-ArcB-TorS-like"/>
    <property type="match status" value="1"/>
</dbReference>
<evidence type="ECO:0000256" key="12">
    <source>
        <dbReference type="ARBA" id="ARBA00023012"/>
    </source>
</evidence>
<feature type="domain" description="CHASE" evidence="23">
    <location>
        <begin position="90"/>
        <end position="322"/>
    </location>
</feature>
<dbReference type="NCBIfam" id="TIGR00229">
    <property type="entry name" value="sensory_box"/>
    <property type="match status" value="2"/>
</dbReference>
<dbReference type="SMART" id="SM00086">
    <property type="entry name" value="PAC"/>
    <property type="match status" value="3"/>
</dbReference>
<evidence type="ECO:0000256" key="1">
    <source>
        <dbReference type="ARBA" id="ARBA00000085"/>
    </source>
</evidence>
<dbReference type="Gene3D" id="3.30.450.350">
    <property type="entry name" value="CHASE domain"/>
    <property type="match status" value="1"/>
</dbReference>
<dbReference type="FunFam" id="1.10.287.130:FF:000002">
    <property type="entry name" value="Two-component osmosensing histidine kinase"/>
    <property type="match status" value="1"/>
</dbReference>
<dbReference type="Gene3D" id="3.30.450.20">
    <property type="entry name" value="PAS domain"/>
    <property type="match status" value="3"/>
</dbReference>
<dbReference type="SMART" id="SM00448">
    <property type="entry name" value="REC"/>
    <property type="match status" value="2"/>
</dbReference>
<dbReference type="InterPro" id="IPR006189">
    <property type="entry name" value="CHASE_dom"/>
</dbReference>
<dbReference type="PROSITE" id="PS50110">
    <property type="entry name" value="RESPONSE_REGULATORY"/>
    <property type="match status" value="2"/>
</dbReference>
<feature type="domain" description="PAC" evidence="22">
    <location>
        <begin position="448"/>
        <end position="502"/>
    </location>
</feature>
<feature type="domain" description="Response regulatory" evidence="20">
    <location>
        <begin position="1025"/>
        <end position="1149"/>
    </location>
</feature>
<evidence type="ECO:0000259" key="22">
    <source>
        <dbReference type="PROSITE" id="PS50113"/>
    </source>
</evidence>
<sequence>MNLSPFSAHTQQSPSSWLSFKLQQNILLPLFIFIVGLVISGVGAWWLYNEIEANAKIDFQRNVDRVSGEVERRFNLPIYGMNGAKGTYAADGDLTHKQFHAYVASRNLPVEFPGVRGFGFIQRVQRNQLNSFIADVRADGAPNYALRQLQDKQHDDLYIIRYIEPSEGNQGAEGLDVGSEPVRRAAVLSAIDSGKPTLSGAIHLVQSNFKAPGVLLFVPVYIYGSNPTTPAERRASLVGVLYSPIAIAELLSDIPESMNGRVDVELFDSLNDLSNKNLIFDADSSKSADFSPTELQSDKVLSARIFHSTNVLRLPGRDMTLRISSTPTFEAQIERYVPWLLFAFGLLLSSAFALLIRQQVSGRNRAEMLARNMTADLERLALVAKNTSNAVVITDVKRNIVWVNEGFERITGYSQAEAFGKSPGRLLQCKNTDRGVASQMRVALDAGEPFKGEIVNCTKSGQEYWVELEIQPRYNDKNEPIGFMAIESDISERKATYQRLEVALRENDALLSTLNLHGITSTADRDGIITDVNDAFCTISGYSREELMGQTYRLVDSHTHSTDFWQSMWNDIANGISWRGEICNKAKDGSLYWVDTTIAPFNNSSGQVERYISIQVDITANKNQQANLIIAKNQLVRAADVAELGIWTWNIPEDTLSFDDRMNDIYGVPEELHNAPIPLAYWYSLLHQEDVPNVKSAIKAALENKSVYRQVFRIVVKNQVHFIQSTGTVEQDENGKALLMMGINRDITQQREAENILKTAREAAEKANKAKSAFLANMSHELRTPMNAILGMLTLLRRTGLDRKQADYAVKSEAATRTLLRLLNDILDFSKIESGKMELECIPFDIHIMLRDLAVILSSYLKVKKVEVLFDIDPSLPQFVEGDSMRLQQILTNLGGNALKFTELGEVVLFIKVIAQDSHQVTLHFGVRDTGIGIAPENQESIFSGFTQAEASTTRRFGGTGLGLVISQRFVALMGGTLTLESQLGQGSLFHFTITLPLPSYTNLVINNETPDTLASRAEALNHLRVLVVDDNPTACNLIKQMGESLKWSVDVATSGSDALQLMRQQHERGMTYGALFIDWQMPGLDGWQTSKCVREMMPVDNGPIIVMITAHDREMLLQRSEEDQALLDGYLVKPITASMLLDSVNDALSERKQPDVVKPAIAESLHRLSGIRLLIVEDNLNNQQIARELLEDEGAVVSIANHGKEAIEILEHHPSSFDLVLMDLQMPVMDGFNATKYIRKSIGLKNLPIIAMTANAMVSDRDACLAAGMNEHIGKPFDLNNLIHIVLKYSGQADVAATVSYMTPRLLSAELKNVAATAGIDVDVALNRLGGNITLYQKMLSLLSEDLANFPTQLETLLTAGDHMSASRLLHTVKGLAAQLGATELSLSAGQGEKLFSQNAIPTADTINQLLSEMRNKVSAIQSGIVTLIQMLSQDNVRNVPAEVFDIQPIESELNRLILLLQNSDMAALEVMNKLMTTFAEQLNGQLSILNDAVNQLDFAKAIQLCQTLMVNLPTRRNKKT</sequence>
<dbReference type="Gene3D" id="1.20.120.160">
    <property type="entry name" value="HPT domain"/>
    <property type="match status" value="1"/>
</dbReference>
<evidence type="ECO:0000313" key="25">
    <source>
        <dbReference type="EMBL" id="ABG33876.1"/>
    </source>
</evidence>
<dbReference type="Pfam" id="PF00512">
    <property type="entry name" value="HisKA"/>
    <property type="match status" value="1"/>
</dbReference>
<evidence type="ECO:0000313" key="26">
    <source>
        <dbReference type="EMBL" id="ANI28943.1"/>
    </source>
</evidence>
<dbReference type="InterPro" id="IPR011006">
    <property type="entry name" value="CheY-like_superfamily"/>
</dbReference>
<dbReference type="SMART" id="SM00388">
    <property type="entry name" value="HisKA"/>
    <property type="match status" value="1"/>
</dbReference>
<dbReference type="OrthoDB" id="9770795at2"/>
<dbReference type="PROSITE" id="PS50112">
    <property type="entry name" value="PAS"/>
    <property type="match status" value="2"/>
</dbReference>
<dbReference type="InterPro" id="IPR005467">
    <property type="entry name" value="His_kinase_dom"/>
</dbReference>
<evidence type="ECO:0000256" key="11">
    <source>
        <dbReference type="ARBA" id="ARBA00022989"/>
    </source>
</evidence>
<dbReference type="SUPFAM" id="SSF55785">
    <property type="entry name" value="PYP-like sensor domain (PAS domain)"/>
    <property type="match status" value="3"/>
</dbReference>
<name>B6A870_YERET</name>
<evidence type="ECO:0000259" key="19">
    <source>
        <dbReference type="PROSITE" id="PS50109"/>
    </source>
</evidence>
<dbReference type="SMART" id="SM00091">
    <property type="entry name" value="PAS"/>
    <property type="match status" value="3"/>
</dbReference>
<feature type="domain" description="HPt" evidence="24">
    <location>
        <begin position="1333"/>
        <end position="1429"/>
    </location>
</feature>
<proteinExistence type="predicted"/>
<comment type="subcellular location">
    <subcellularLocation>
        <location evidence="2">Cell membrane</location>
        <topology evidence="2">Multi-pass membrane protein</topology>
    </subcellularLocation>
</comment>
<evidence type="ECO:0000313" key="27">
    <source>
        <dbReference type="Proteomes" id="UP000266744"/>
    </source>
</evidence>
<dbReference type="Pfam" id="PF02518">
    <property type="entry name" value="HATPase_c"/>
    <property type="match status" value="1"/>
</dbReference>
<dbReference type="Pfam" id="PF13426">
    <property type="entry name" value="PAS_9"/>
    <property type="match status" value="2"/>
</dbReference>
<dbReference type="Gene3D" id="1.10.287.130">
    <property type="match status" value="1"/>
</dbReference>
<dbReference type="PANTHER" id="PTHR45339:SF1">
    <property type="entry name" value="HYBRID SIGNAL TRANSDUCTION HISTIDINE KINASE J"/>
    <property type="match status" value="1"/>
</dbReference>
<dbReference type="PANTHER" id="PTHR45339">
    <property type="entry name" value="HYBRID SIGNAL TRANSDUCTION HISTIDINE KINASE J"/>
    <property type="match status" value="1"/>
</dbReference>
<dbReference type="PROSITE" id="PS50113">
    <property type="entry name" value="PAC"/>
    <property type="match status" value="3"/>
</dbReference>
<evidence type="ECO:0000256" key="4">
    <source>
        <dbReference type="ARBA" id="ARBA00022475"/>
    </source>
</evidence>
<dbReference type="Pfam" id="PF08447">
    <property type="entry name" value="PAS_3"/>
    <property type="match status" value="1"/>
</dbReference>
<keyword evidence="13 18" id="KW-0472">Membrane</keyword>
<dbReference type="Pfam" id="PF01627">
    <property type="entry name" value="Hpt"/>
    <property type="match status" value="1"/>
</dbReference>
<dbReference type="InterPro" id="IPR013655">
    <property type="entry name" value="PAS_fold_3"/>
</dbReference>
<comment type="catalytic activity">
    <reaction evidence="1">
        <text>ATP + protein L-histidine = ADP + protein N-phospho-L-histidine.</text>
        <dbReference type="EC" id="2.7.13.3"/>
    </reaction>
</comment>
<keyword evidence="4" id="KW-1003">Cell membrane</keyword>
<dbReference type="FunFam" id="3.30.565.10:FF:000010">
    <property type="entry name" value="Sensor histidine kinase RcsC"/>
    <property type="match status" value="1"/>
</dbReference>
<dbReference type="Pfam" id="PF00072">
    <property type="entry name" value="Response_reg"/>
    <property type="match status" value="2"/>
</dbReference>
<protein>
    <recommendedName>
        <fullName evidence="15">Sensory/regulatory protein RpfC</fullName>
        <ecNumber evidence="3">2.7.13.3</ecNumber>
    </recommendedName>
</protein>
<dbReference type="SMART" id="SM00387">
    <property type="entry name" value="HATPase_c"/>
    <property type="match status" value="1"/>
</dbReference>
<dbReference type="InterPro" id="IPR003594">
    <property type="entry name" value="HATPase_dom"/>
</dbReference>
<evidence type="ECO:0000256" key="16">
    <source>
        <dbReference type="PROSITE-ProRule" id="PRU00110"/>
    </source>
</evidence>
<reference evidence="25" key="1">
    <citation type="submission" date="2006-02" db="EMBL/GenBank/DDBJ databases">
        <title>Yersinia entomophagous a new insect pathogen.</title>
        <authorList>
            <person name="Hurst M.R.H."/>
        </authorList>
    </citation>
    <scope>NUCLEOTIDE SEQUENCE</scope>
    <source>
        <strain evidence="25">MH-1</strain>
    </source>
</reference>
<keyword evidence="5 17" id="KW-0597">Phosphoprotein</keyword>
<feature type="domain" description="Response regulatory" evidence="20">
    <location>
        <begin position="1173"/>
        <end position="1291"/>
    </location>
</feature>
<evidence type="ECO:0000256" key="5">
    <source>
        <dbReference type="ARBA" id="ARBA00022553"/>
    </source>
</evidence>
<dbReference type="CDD" id="cd00082">
    <property type="entry name" value="HisKA"/>
    <property type="match status" value="1"/>
</dbReference>
<dbReference type="GO" id="GO:0005524">
    <property type="term" value="F:ATP binding"/>
    <property type="evidence" value="ECO:0007669"/>
    <property type="project" value="UniProtKB-KW"/>
</dbReference>
<dbReference type="PROSITE" id="PS50109">
    <property type="entry name" value="HIS_KIN"/>
    <property type="match status" value="1"/>
</dbReference>
<feature type="modified residue" description="4-aspartylphosphate" evidence="17">
    <location>
        <position position="1079"/>
    </location>
</feature>
<dbReference type="STRING" id="935293.PL78_03690"/>
<evidence type="ECO:0000256" key="3">
    <source>
        <dbReference type="ARBA" id="ARBA00012438"/>
    </source>
</evidence>
<dbReference type="InterPro" id="IPR042240">
    <property type="entry name" value="CHASE_sf"/>
</dbReference>
<evidence type="ECO:0000256" key="13">
    <source>
        <dbReference type="ARBA" id="ARBA00023136"/>
    </source>
</evidence>
<keyword evidence="27" id="KW-1185">Reference proteome</keyword>
<dbReference type="InterPro" id="IPR036641">
    <property type="entry name" value="HPT_dom_sf"/>
</dbReference>
<evidence type="ECO:0000259" key="21">
    <source>
        <dbReference type="PROSITE" id="PS50112"/>
    </source>
</evidence>
<dbReference type="InterPro" id="IPR035965">
    <property type="entry name" value="PAS-like_dom_sf"/>
</dbReference>
<keyword evidence="11 18" id="KW-1133">Transmembrane helix</keyword>
<evidence type="ECO:0000256" key="2">
    <source>
        <dbReference type="ARBA" id="ARBA00004651"/>
    </source>
</evidence>
<dbReference type="Gene3D" id="3.40.50.2300">
    <property type="match status" value="2"/>
</dbReference>
<keyword evidence="6" id="KW-0808">Transferase</keyword>
<dbReference type="InterPro" id="IPR003661">
    <property type="entry name" value="HisK_dim/P_dom"/>
</dbReference>
<dbReference type="EC" id="2.7.13.3" evidence="3"/>
<dbReference type="InterPro" id="IPR001610">
    <property type="entry name" value="PAC"/>
</dbReference>
<feature type="domain" description="PAS" evidence="21">
    <location>
        <begin position="524"/>
        <end position="563"/>
    </location>
</feature>
<dbReference type="SMART" id="SM01079">
    <property type="entry name" value="CHASE"/>
    <property type="match status" value="1"/>
</dbReference>
<dbReference type="SUPFAM" id="SSF47226">
    <property type="entry name" value="Histidine-containing phosphotransfer domain, HPT domain"/>
    <property type="match status" value="1"/>
</dbReference>
<feature type="domain" description="Histidine kinase" evidence="19">
    <location>
        <begin position="777"/>
        <end position="998"/>
    </location>
</feature>
<dbReference type="GO" id="GO:0005886">
    <property type="term" value="C:plasma membrane"/>
    <property type="evidence" value="ECO:0007669"/>
    <property type="project" value="UniProtKB-SubCell"/>
</dbReference>
<evidence type="ECO:0000256" key="17">
    <source>
        <dbReference type="PROSITE-ProRule" id="PRU00169"/>
    </source>
</evidence>
<reference evidence="26" key="3">
    <citation type="journal article" date="2024" name="Int. J. Syst. Evol. Microbiol.">
        <title>Lacrimispora brassicae sp. nov. isolated from fermented cabbage, and proposal of Clostridium indicum Gundawar et al. 2019 and Clostridium methoxybenzovorans Mechichi et al. 1999 as heterotypic synonyms of Lacrimispora amygdalina (Parshina et al. 2003) Haas and Blanchard 2020 and Lacrimispora indolis (McClung and McCoy 1957) Haas and Blanchard 2020, respectively.</title>
        <authorList>
            <person name="Kobayashi H."/>
            <person name="Tanizawa Y."/>
            <person name="Sakamoto M."/>
            <person name="Ohkuma M."/>
            <person name="Tohno M."/>
        </authorList>
    </citation>
    <scope>NUCLEOTIDE SEQUENCE</scope>
    <source>
        <strain evidence="26">MH96</strain>
    </source>
</reference>
<feature type="transmembrane region" description="Helical" evidence="18">
    <location>
        <begin position="336"/>
        <end position="356"/>
    </location>
</feature>
<dbReference type="Pfam" id="PF03924">
    <property type="entry name" value="CHASE"/>
    <property type="match status" value="1"/>
</dbReference>
<evidence type="ECO:0000256" key="9">
    <source>
        <dbReference type="ARBA" id="ARBA00022777"/>
    </source>
</evidence>
<dbReference type="InterPro" id="IPR036097">
    <property type="entry name" value="HisK_dim/P_sf"/>
</dbReference>